<evidence type="ECO:0000313" key="7">
    <source>
        <dbReference type="Proteomes" id="UP000199079"/>
    </source>
</evidence>
<keyword evidence="2" id="KW-0238">DNA-binding</keyword>
<sequence>MTDGNAGTVKSVETMFAVVDVLRERDGARVTAIADELDLSKSAVHKHLSTLRNHRFAVKEGDEYRLGLGFFGYGSYVRTRYDVFRKAKPLIRELADETGEMVWLITEENGMGMYLFGDGGSLDVNVDSLVGTWRHLHLNSGGKAILSRLPEERVVEIVERHGLPRRTDATITDLDELLAELETVRERGYALNLAEDMAGIHAVGVPIVHRDRVQGALSIAGAANRLTEDRIHDEYADRLLTAVNDLELNLTYR</sequence>
<evidence type="ECO:0000256" key="3">
    <source>
        <dbReference type="ARBA" id="ARBA00023163"/>
    </source>
</evidence>
<reference evidence="7" key="1">
    <citation type="submission" date="2016-10" db="EMBL/GenBank/DDBJ databases">
        <authorList>
            <person name="Varghese N."/>
            <person name="Submissions S."/>
        </authorList>
    </citation>
    <scope>NUCLEOTIDE SEQUENCE [LARGE SCALE GENOMIC DNA]</scope>
    <source>
        <strain evidence="7">DC30,IBRC 10041,KCTC 4046</strain>
    </source>
</reference>
<dbReference type="InterPro" id="IPR050707">
    <property type="entry name" value="HTH_MetabolicPath_Reg"/>
</dbReference>
<dbReference type="Proteomes" id="UP000199079">
    <property type="component" value="Unassembled WGS sequence"/>
</dbReference>
<dbReference type="GO" id="GO:0003700">
    <property type="term" value="F:DNA-binding transcription factor activity"/>
    <property type="evidence" value="ECO:0007669"/>
    <property type="project" value="TreeGrafter"/>
</dbReference>
<evidence type="ECO:0000256" key="1">
    <source>
        <dbReference type="ARBA" id="ARBA00023015"/>
    </source>
</evidence>
<dbReference type="PANTHER" id="PTHR30136:SF35">
    <property type="entry name" value="HTH-TYPE TRANSCRIPTIONAL REGULATOR RV1719"/>
    <property type="match status" value="1"/>
</dbReference>
<name>A0A1H3K0M9_9EURY</name>
<dbReference type="Pfam" id="PF09339">
    <property type="entry name" value="HTH_IclR"/>
    <property type="match status" value="1"/>
</dbReference>
<dbReference type="InterPro" id="IPR036388">
    <property type="entry name" value="WH-like_DNA-bd_sf"/>
</dbReference>
<dbReference type="GO" id="GO:0003677">
    <property type="term" value="F:DNA binding"/>
    <property type="evidence" value="ECO:0007669"/>
    <property type="project" value="UniProtKB-KW"/>
</dbReference>
<keyword evidence="1" id="KW-0805">Transcription regulation</keyword>
<dbReference type="SUPFAM" id="SSF46785">
    <property type="entry name" value="Winged helix' DNA-binding domain"/>
    <property type="match status" value="1"/>
</dbReference>
<dbReference type="Pfam" id="PF01614">
    <property type="entry name" value="IclR_C"/>
    <property type="match status" value="1"/>
</dbReference>
<dbReference type="PROSITE" id="PS51077">
    <property type="entry name" value="HTH_ICLR"/>
    <property type="match status" value="1"/>
</dbReference>
<accession>A0A1H3K0M9</accession>
<dbReference type="PROSITE" id="PS51078">
    <property type="entry name" value="ICLR_ED"/>
    <property type="match status" value="1"/>
</dbReference>
<dbReference type="Gene3D" id="3.30.450.40">
    <property type="match status" value="1"/>
</dbReference>
<dbReference type="SUPFAM" id="SSF55781">
    <property type="entry name" value="GAF domain-like"/>
    <property type="match status" value="1"/>
</dbReference>
<gene>
    <name evidence="6" type="ORF">SAMN05216564_105213</name>
</gene>
<dbReference type="SMART" id="SM00346">
    <property type="entry name" value="HTH_ICLR"/>
    <property type="match status" value="1"/>
</dbReference>
<dbReference type="AlphaFoldDB" id="A0A1H3K0M9"/>
<proteinExistence type="predicted"/>
<keyword evidence="3" id="KW-0804">Transcription</keyword>
<feature type="domain" description="IclR-ED" evidence="5">
    <location>
        <begin position="69"/>
        <end position="252"/>
    </location>
</feature>
<feature type="domain" description="HTH iclR-type" evidence="4">
    <location>
        <begin position="9"/>
        <end position="68"/>
    </location>
</feature>
<dbReference type="Gene3D" id="1.10.10.10">
    <property type="entry name" value="Winged helix-like DNA-binding domain superfamily/Winged helix DNA-binding domain"/>
    <property type="match status" value="1"/>
</dbReference>
<dbReference type="EMBL" id="FNPC01000005">
    <property type="protein sequence ID" value="SDY45770.1"/>
    <property type="molecule type" value="Genomic_DNA"/>
</dbReference>
<dbReference type="InterPro" id="IPR005471">
    <property type="entry name" value="Tscrpt_reg_IclR_N"/>
</dbReference>
<dbReference type="InterPro" id="IPR029016">
    <property type="entry name" value="GAF-like_dom_sf"/>
</dbReference>
<evidence type="ECO:0000256" key="2">
    <source>
        <dbReference type="ARBA" id="ARBA00023125"/>
    </source>
</evidence>
<dbReference type="RefSeq" id="WP_092732900.1">
    <property type="nucleotide sequence ID" value="NZ_FNPC01000005.1"/>
</dbReference>
<protein>
    <submittedName>
        <fullName evidence="6">Transcriptional regulator, IclR family</fullName>
    </submittedName>
</protein>
<dbReference type="GO" id="GO:0045892">
    <property type="term" value="P:negative regulation of DNA-templated transcription"/>
    <property type="evidence" value="ECO:0007669"/>
    <property type="project" value="TreeGrafter"/>
</dbReference>
<evidence type="ECO:0000259" key="4">
    <source>
        <dbReference type="PROSITE" id="PS51077"/>
    </source>
</evidence>
<evidence type="ECO:0000259" key="5">
    <source>
        <dbReference type="PROSITE" id="PS51078"/>
    </source>
</evidence>
<organism evidence="6 7">
    <name type="scientific">Halopenitus persicus</name>
    <dbReference type="NCBI Taxonomy" id="1048396"/>
    <lineage>
        <taxon>Archaea</taxon>
        <taxon>Methanobacteriati</taxon>
        <taxon>Methanobacteriota</taxon>
        <taxon>Stenosarchaea group</taxon>
        <taxon>Halobacteria</taxon>
        <taxon>Halobacteriales</taxon>
        <taxon>Haloferacaceae</taxon>
        <taxon>Halopenitus</taxon>
    </lineage>
</organism>
<keyword evidence="7" id="KW-1185">Reference proteome</keyword>
<dbReference type="InterPro" id="IPR014757">
    <property type="entry name" value="Tscrpt_reg_IclR_C"/>
</dbReference>
<dbReference type="OrthoDB" id="14763at2157"/>
<dbReference type="InterPro" id="IPR036390">
    <property type="entry name" value="WH_DNA-bd_sf"/>
</dbReference>
<dbReference type="PANTHER" id="PTHR30136">
    <property type="entry name" value="HELIX-TURN-HELIX TRANSCRIPTIONAL REGULATOR, ICLR FAMILY"/>
    <property type="match status" value="1"/>
</dbReference>
<evidence type="ECO:0000313" key="6">
    <source>
        <dbReference type="EMBL" id="SDY45770.1"/>
    </source>
</evidence>